<keyword evidence="3" id="KW-0804">Transcription</keyword>
<dbReference type="Pfam" id="PF00356">
    <property type="entry name" value="LacI"/>
    <property type="match status" value="1"/>
</dbReference>
<dbReference type="STRING" id="1423735.FC15_GL001537"/>
<dbReference type="EMBL" id="AZFX01000041">
    <property type="protein sequence ID" value="KRM09965.1"/>
    <property type="molecule type" value="Genomic_DNA"/>
</dbReference>
<dbReference type="CDD" id="cd01392">
    <property type="entry name" value="HTH_LacI"/>
    <property type="match status" value="1"/>
</dbReference>
<dbReference type="GO" id="GO:0003700">
    <property type="term" value="F:DNA-binding transcription factor activity"/>
    <property type="evidence" value="ECO:0007669"/>
    <property type="project" value="TreeGrafter"/>
</dbReference>
<dbReference type="RefSeq" id="WP_057824478.1">
    <property type="nucleotide sequence ID" value="NZ_AZFX01000041.1"/>
</dbReference>
<dbReference type="InterPro" id="IPR028082">
    <property type="entry name" value="Peripla_BP_I"/>
</dbReference>
<dbReference type="InterPro" id="IPR000843">
    <property type="entry name" value="HTH_LacI"/>
</dbReference>
<evidence type="ECO:0000313" key="5">
    <source>
        <dbReference type="EMBL" id="KRM09965.1"/>
    </source>
</evidence>
<dbReference type="PANTHER" id="PTHR30146:SF149">
    <property type="entry name" value="HTH-TYPE TRANSCRIPTIONAL REGULATOR EBGR"/>
    <property type="match status" value="1"/>
</dbReference>
<dbReference type="CDD" id="cd01544">
    <property type="entry name" value="PBP1_GalR"/>
    <property type="match status" value="1"/>
</dbReference>
<gene>
    <name evidence="5" type="ORF">FC15_GL001537</name>
</gene>
<dbReference type="PANTHER" id="PTHR30146">
    <property type="entry name" value="LACI-RELATED TRANSCRIPTIONAL REPRESSOR"/>
    <property type="match status" value="1"/>
</dbReference>
<evidence type="ECO:0000259" key="4">
    <source>
        <dbReference type="PROSITE" id="PS50932"/>
    </source>
</evidence>
<evidence type="ECO:0000256" key="2">
    <source>
        <dbReference type="ARBA" id="ARBA00023125"/>
    </source>
</evidence>
<dbReference type="AlphaFoldDB" id="A0A0R1VWZ3"/>
<dbReference type="PATRIC" id="fig|1423735.3.peg.1588"/>
<feature type="domain" description="HTH lacI-type" evidence="4">
    <location>
        <begin position="2"/>
        <end position="58"/>
    </location>
</feature>
<keyword evidence="1" id="KW-0805">Transcription regulation</keyword>
<dbReference type="SMART" id="SM00354">
    <property type="entry name" value="HTH_LACI"/>
    <property type="match status" value="1"/>
</dbReference>
<dbReference type="GO" id="GO:0000976">
    <property type="term" value="F:transcription cis-regulatory region binding"/>
    <property type="evidence" value="ECO:0007669"/>
    <property type="project" value="TreeGrafter"/>
</dbReference>
<dbReference type="InterPro" id="IPR046335">
    <property type="entry name" value="LacI/GalR-like_sensor"/>
</dbReference>
<accession>A0A0R1VWZ3</accession>
<dbReference type="OrthoDB" id="43195at2"/>
<organism evidence="5 6">
    <name type="scientific">Lapidilactobacillus concavus DSM 17758</name>
    <dbReference type="NCBI Taxonomy" id="1423735"/>
    <lineage>
        <taxon>Bacteria</taxon>
        <taxon>Bacillati</taxon>
        <taxon>Bacillota</taxon>
        <taxon>Bacilli</taxon>
        <taxon>Lactobacillales</taxon>
        <taxon>Lactobacillaceae</taxon>
        <taxon>Lapidilactobacillus</taxon>
    </lineage>
</organism>
<dbReference type="SUPFAM" id="SSF53822">
    <property type="entry name" value="Periplasmic binding protein-like I"/>
    <property type="match status" value="1"/>
</dbReference>
<evidence type="ECO:0000313" key="6">
    <source>
        <dbReference type="Proteomes" id="UP000051315"/>
    </source>
</evidence>
<dbReference type="SUPFAM" id="SSF47413">
    <property type="entry name" value="lambda repressor-like DNA-binding domains"/>
    <property type="match status" value="1"/>
</dbReference>
<dbReference type="PROSITE" id="PS00356">
    <property type="entry name" value="HTH_LACI_1"/>
    <property type="match status" value="1"/>
</dbReference>
<proteinExistence type="predicted"/>
<reference evidence="5 6" key="1">
    <citation type="journal article" date="2015" name="Genome Announc.">
        <title>Expanding the biotechnology potential of lactobacilli through comparative genomics of 213 strains and associated genera.</title>
        <authorList>
            <person name="Sun Z."/>
            <person name="Harris H.M."/>
            <person name="McCann A."/>
            <person name="Guo C."/>
            <person name="Argimon S."/>
            <person name="Zhang W."/>
            <person name="Yang X."/>
            <person name="Jeffery I.B."/>
            <person name="Cooney J.C."/>
            <person name="Kagawa T.F."/>
            <person name="Liu W."/>
            <person name="Song Y."/>
            <person name="Salvetti E."/>
            <person name="Wrobel A."/>
            <person name="Rasinkangas P."/>
            <person name="Parkhill J."/>
            <person name="Rea M.C."/>
            <person name="O'Sullivan O."/>
            <person name="Ritari J."/>
            <person name="Douillard F.P."/>
            <person name="Paul Ross R."/>
            <person name="Yang R."/>
            <person name="Briner A.E."/>
            <person name="Felis G.E."/>
            <person name="de Vos W.M."/>
            <person name="Barrangou R."/>
            <person name="Klaenhammer T.R."/>
            <person name="Caufield P.W."/>
            <person name="Cui Y."/>
            <person name="Zhang H."/>
            <person name="O'Toole P.W."/>
        </authorList>
    </citation>
    <scope>NUCLEOTIDE SEQUENCE [LARGE SCALE GENOMIC DNA]</scope>
    <source>
        <strain evidence="5 6">DSM 17758</strain>
    </source>
</reference>
<sequence length="329" mass="37046">MATIKDIAKKAGVSPATVSRVLNYDQDLSVTDKTKKRVFEAAELLNYQPKKKSQKTAQKIAILTWYNEQEELDDIYYLSIRLGAEKKIQEIGYEPQQFSNQQALPTPPEYVGMIAIGKFSPEQMTMIADTELPTVFVDLNTLDDGFDSVTTNFHYPVKQIVDHFQSVGINDIGMLAGQELTSDQKLELSDQRYLTFRNIMRDRQLLNPNLVRTGNFTVKSGHDMMLEMIDQLDFQLPHAIFAANDALAIGALHALKERNIAVPARVSIIGFNDSTVAKYFSPQLSSVKVDTELMGQKSVELLLDRLETERTVPINLNIGTELILRESSK</sequence>
<keyword evidence="2" id="KW-0238">DNA-binding</keyword>
<dbReference type="Gene3D" id="3.40.50.2300">
    <property type="match status" value="2"/>
</dbReference>
<keyword evidence="6" id="KW-1185">Reference proteome</keyword>
<dbReference type="Gene3D" id="1.10.260.40">
    <property type="entry name" value="lambda repressor-like DNA-binding domains"/>
    <property type="match status" value="1"/>
</dbReference>
<dbReference type="PRINTS" id="PR00036">
    <property type="entry name" value="HTHLACI"/>
</dbReference>
<evidence type="ECO:0000256" key="3">
    <source>
        <dbReference type="ARBA" id="ARBA00023163"/>
    </source>
</evidence>
<dbReference type="Pfam" id="PF13377">
    <property type="entry name" value="Peripla_BP_3"/>
    <property type="match status" value="1"/>
</dbReference>
<comment type="caution">
    <text evidence="5">The sequence shown here is derived from an EMBL/GenBank/DDBJ whole genome shotgun (WGS) entry which is preliminary data.</text>
</comment>
<name>A0A0R1VWZ3_9LACO</name>
<dbReference type="PROSITE" id="PS50932">
    <property type="entry name" value="HTH_LACI_2"/>
    <property type="match status" value="1"/>
</dbReference>
<evidence type="ECO:0000256" key="1">
    <source>
        <dbReference type="ARBA" id="ARBA00023015"/>
    </source>
</evidence>
<dbReference type="Proteomes" id="UP000051315">
    <property type="component" value="Unassembled WGS sequence"/>
</dbReference>
<dbReference type="InterPro" id="IPR010982">
    <property type="entry name" value="Lambda_DNA-bd_dom_sf"/>
</dbReference>
<protein>
    <submittedName>
        <fullName evidence="5">Bacterial regulatory s, lacI family protein</fullName>
    </submittedName>
</protein>